<dbReference type="PROSITE" id="PS51354">
    <property type="entry name" value="GLUTAREDOXIN_2"/>
    <property type="match status" value="1"/>
</dbReference>
<evidence type="ECO:0000313" key="4">
    <source>
        <dbReference type="Proteomes" id="UP000198362"/>
    </source>
</evidence>
<dbReference type="Pfam" id="PF00462">
    <property type="entry name" value="Glutaredoxin"/>
    <property type="match status" value="1"/>
</dbReference>
<name>A0A239NZL5_9ACTN</name>
<evidence type="ECO:0000259" key="2">
    <source>
        <dbReference type="Pfam" id="PF00462"/>
    </source>
</evidence>
<reference evidence="3 4" key="1">
    <citation type="submission" date="2017-06" db="EMBL/GenBank/DDBJ databases">
        <authorList>
            <person name="Kim H.J."/>
            <person name="Triplett B.A."/>
        </authorList>
    </citation>
    <scope>NUCLEOTIDE SEQUENCE [LARGE SCALE GENOMIC DNA]</scope>
    <source>
        <strain evidence="3 4">CGMCC 4.5593</strain>
    </source>
</reference>
<dbReference type="InterPro" id="IPR051548">
    <property type="entry name" value="Grx-like_ET"/>
</dbReference>
<dbReference type="Proteomes" id="UP000198362">
    <property type="component" value="Unassembled WGS sequence"/>
</dbReference>
<protein>
    <submittedName>
        <fullName evidence="3">Mycoredoxin</fullName>
    </submittedName>
</protein>
<accession>A0A239NZL5</accession>
<keyword evidence="1" id="KW-1133">Transmembrane helix</keyword>
<evidence type="ECO:0000313" key="3">
    <source>
        <dbReference type="EMBL" id="SNT60331.1"/>
    </source>
</evidence>
<dbReference type="GO" id="GO:0045454">
    <property type="term" value="P:cell redox homeostasis"/>
    <property type="evidence" value="ECO:0007669"/>
    <property type="project" value="TreeGrafter"/>
</dbReference>
<organism evidence="3 4">
    <name type="scientific">Asanoa hainanensis</name>
    <dbReference type="NCBI Taxonomy" id="560556"/>
    <lineage>
        <taxon>Bacteria</taxon>
        <taxon>Bacillati</taxon>
        <taxon>Actinomycetota</taxon>
        <taxon>Actinomycetes</taxon>
        <taxon>Micromonosporales</taxon>
        <taxon>Micromonosporaceae</taxon>
        <taxon>Asanoa</taxon>
    </lineage>
</organism>
<keyword evidence="1" id="KW-0472">Membrane</keyword>
<dbReference type="EMBL" id="FZPH01000012">
    <property type="protein sequence ID" value="SNT60331.1"/>
    <property type="molecule type" value="Genomic_DNA"/>
</dbReference>
<keyword evidence="4" id="KW-1185">Reference proteome</keyword>
<dbReference type="OrthoDB" id="8991911at2"/>
<keyword evidence="1" id="KW-0812">Transmembrane</keyword>
<feature type="transmembrane region" description="Helical" evidence="1">
    <location>
        <begin position="28"/>
        <end position="46"/>
    </location>
</feature>
<gene>
    <name evidence="3" type="ORF">SAMN05421812_11267</name>
</gene>
<dbReference type="SUPFAM" id="SSF52833">
    <property type="entry name" value="Thioredoxin-like"/>
    <property type="match status" value="1"/>
</dbReference>
<feature type="domain" description="Glutaredoxin" evidence="2">
    <location>
        <begin position="71"/>
        <end position="128"/>
    </location>
</feature>
<dbReference type="InterPro" id="IPR002109">
    <property type="entry name" value="Glutaredoxin"/>
</dbReference>
<dbReference type="GO" id="GO:0009055">
    <property type="term" value="F:electron transfer activity"/>
    <property type="evidence" value="ECO:0007669"/>
    <property type="project" value="TreeGrafter"/>
</dbReference>
<dbReference type="InterPro" id="IPR036249">
    <property type="entry name" value="Thioredoxin-like_sf"/>
</dbReference>
<sequence>MLRSWRWAGVALAVGVFAAGTSFAAGGWSALVIAKIVVFAALAFLLSPLAFPRSVGAAAAVERSAADGRPVIYWRPGCPYCQRLRLRLGRHGRRAHWVNIWTDPAAAAAVRAVAGGNETVPTVVLDGEPHVNPDPAWLRGRLLTLP</sequence>
<dbReference type="RefSeq" id="WP_089253255.1">
    <property type="nucleotide sequence ID" value="NZ_FZPH01000012.1"/>
</dbReference>
<dbReference type="AlphaFoldDB" id="A0A239NZL5"/>
<evidence type="ECO:0000256" key="1">
    <source>
        <dbReference type="SAM" id="Phobius"/>
    </source>
</evidence>
<dbReference type="PANTHER" id="PTHR34386:SF1">
    <property type="entry name" value="GLUTAREDOXIN-LIKE PROTEIN NRDH"/>
    <property type="match status" value="1"/>
</dbReference>
<dbReference type="PANTHER" id="PTHR34386">
    <property type="entry name" value="GLUTAREDOXIN"/>
    <property type="match status" value="1"/>
</dbReference>
<dbReference type="Gene3D" id="3.40.30.10">
    <property type="entry name" value="Glutaredoxin"/>
    <property type="match status" value="1"/>
</dbReference>
<proteinExistence type="predicted"/>